<name>A0A511R0F6_9DEIN</name>
<proteinExistence type="predicted"/>
<keyword evidence="1" id="KW-1133">Transmembrane helix</keyword>
<evidence type="ECO:0000256" key="1">
    <source>
        <dbReference type="SAM" id="Phobius"/>
    </source>
</evidence>
<dbReference type="Proteomes" id="UP000321197">
    <property type="component" value="Unassembled WGS sequence"/>
</dbReference>
<organism evidence="2 3">
    <name type="scientific">Meiothermus hypogaeus NBRC 106114</name>
    <dbReference type="NCBI Taxonomy" id="1227553"/>
    <lineage>
        <taxon>Bacteria</taxon>
        <taxon>Thermotogati</taxon>
        <taxon>Deinococcota</taxon>
        <taxon>Deinococci</taxon>
        <taxon>Thermales</taxon>
        <taxon>Thermaceae</taxon>
        <taxon>Meiothermus</taxon>
    </lineage>
</organism>
<comment type="caution">
    <text evidence="2">The sequence shown here is derived from an EMBL/GenBank/DDBJ whole genome shotgun (WGS) entry which is preliminary data.</text>
</comment>
<reference evidence="2 3" key="1">
    <citation type="submission" date="2019-07" db="EMBL/GenBank/DDBJ databases">
        <title>Whole genome shotgun sequence of Meiothermus hypogaeus NBRC 106114.</title>
        <authorList>
            <person name="Hosoyama A."/>
            <person name="Uohara A."/>
            <person name="Ohji S."/>
            <person name="Ichikawa N."/>
        </authorList>
    </citation>
    <scope>NUCLEOTIDE SEQUENCE [LARGE SCALE GENOMIC DNA]</scope>
    <source>
        <strain evidence="2 3">NBRC 106114</strain>
    </source>
</reference>
<gene>
    <name evidence="2" type="ORF">MHY01S_12710</name>
</gene>
<accession>A0A511R0F6</accession>
<protein>
    <submittedName>
        <fullName evidence="2">Uncharacterized protein</fullName>
    </submittedName>
</protein>
<evidence type="ECO:0000313" key="3">
    <source>
        <dbReference type="Proteomes" id="UP000321197"/>
    </source>
</evidence>
<dbReference type="EMBL" id="BJXL01000032">
    <property type="protein sequence ID" value="GEM83105.1"/>
    <property type="molecule type" value="Genomic_DNA"/>
</dbReference>
<dbReference type="AlphaFoldDB" id="A0A511R0F6"/>
<sequence>MGFLARWNLLTLRLIALRVLRPQTLEVSGILGLLAALLLGFSMGGSALRRQVV</sequence>
<dbReference type="RefSeq" id="WP_170148317.1">
    <property type="nucleotide sequence ID" value="NZ_BJXL01000032.1"/>
</dbReference>
<keyword evidence="1" id="KW-0472">Membrane</keyword>
<evidence type="ECO:0000313" key="2">
    <source>
        <dbReference type="EMBL" id="GEM83105.1"/>
    </source>
</evidence>
<feature type="transmembrane region" description="Helical" evidence="1">
    <location>
        <begin position="27"/>
        <end position="48"/>
    </location>
</feature>
<keyword evidence="1" id="KW-0812">Transmembrane</keyword>